<name>A0A644Y9A1_9ZZZZ</name>
<reference evidence="1" key="1">
    <citation type="submission" date="2019-08" db="EMBL/GenBank/DDBJ databases">
        <authorList>
            <person name="Kucharzyk K."/>
            <person name="Murdoch R.W."/>
            <person name="Higgins S."/>
            <person name="Loffler F."/>
        </authorList>
    </citation>
    <scope>NUCLEOTIDE SEQUENCE</scope>
</reference>
<organism evidence="1">
    <name type="scientific">bioreactor metagenome</name>
    <dbReference type="NCBI Taxonomy" id="1076179"/>
    <lineage>
        <taxon>unclassified sequences</taxon>
        <taxon>metagenomes</taxon>
        <taxon>ecological metagenomes</taxon>
    </lineage>
</organism>
<comment type="caution">
    <text evidence="1">The sequence shown here is derived from an EMBL/GenBank/DDBJ whole genome shotgun (WGS) entry which is preliminary data.</text>
</comment>
<protein>
    <submittedName>
        <fullName evidence="1">Uncharacterized protein</fullName>
    </submittedName>
</protein>
<dbReference type="AlphaFoldDB" id="A0A644Y9A1"/>
<accession>A0A644Y9A1</accession>
<dbReference type="EMBL" id="VSSQ01004404">
    <property type="protein sequence ID" value="MPM25060.1"/>
    <property type="molecule type" value="Genomic_DNA"/>
</dbReference>
<proteinExistence type="predicted"/>
<evidence type="ECO:0000313" key="1">
    <source>
        <dbReference type="EMBL" id="MPM25060.1"/>
    </source>
</evidence>
<gene>
    <name evidence="1" type="ORF">SDC9_71550</name>
</gene>
<sequence length="73" mass="8258">MYFTDGKGETNLKVKPKGYKILWVISGRGDKLSLNEPYGAVKKLSKVEIKEETIDMSDVRDDGYSMNNQAPIF</sequence>